<protein>
    <recommendedName>
        <fullName evidence="10">Peptidyl-prolyl cis-trans isomerase</fullName>
        <ecNumber evidence="10">5.2.1.8</ecNumber>
    </recommendedName>
</protein>
<evidence type="ECO:0000256" key="10">
    <source>
        <dbReference type="RuleBase" id="RU003915"/>
    </source>
</evidence>
<proteinExistence type="inferred from homology"/>
<evidence type="ECO:0000259" key="11">
    <source>
        <dbReference type="PROSITE" id="PS50059"/>
    </source>
</evidence>
<dbReference type="STRING" id="1548207.AXK11_06585"/>
<dbReference type="RefSeq" id="WP_068630480.1">
    <property type="nucleotide sequence ID" value="NZ_LSZQ01000049.1"/>
</dbReference>
<dbReference type="OrthoDB" id="280278at2"/>
<keyword evidence="5 9" id="KW-0697">Rotamase</keyword>
<dbReference type="PROSITE" id="PS50059">
    <property type="entry name" value="FKBP_PPIASE"/>
    <property type="match status" value="1"/>
</dbReference>
<keyword evidence="13" id="KW-1185">Reference proteome</keyword>
<evidence type="ECO:0000256" key="3">
    <source>
        <dbReference type="ARBA" id="ARBA00006577"/>
    </source>
</evidence>
<dbReference type="EMBL" id="LSZQ01000049">
    <property type="protein sequence ID" value="KXU35441.1"/>
    <property type="molecule type" value="Genomic_DNA"/>
</dbReference>
<dbReference type="PANTHER" id="PTHR47861">
    <property type="entry name" value="FKBP-TYPE PEPTIDYL-PROLYL CIS-TRANS ISOMERASE SLYD"/>
    <property type="match status" value="1"/>
</dbReference>
<comment type="subcellular location">
    <subcellularLocation>
        <location evidence="2">Cytoplasm</location>
    </subcellularLocation>
</comment>
<dbReference type="GO" id="GO:0042026">
    <property type="term" value="P:protein refolding"/>
    <property type="evidence" value="ECO:0007669"/>
    <property type="project" value="UniProtKB-ARBA"/>
</dbReference>
<evidence type="ECO:0000256" key="1">
    <source>
        <dbReference type="ARBA" id="ARBA00000971"/>
    </source>
</evidence>
<keyword evidence="7 9" id="KW-0413">Isomerase</keyword>
<comment type="function">
    <text evidence="8">Also involved in hydrogenase metallocenter assembly, probably by participating in the nickel insertion step. This function in hydrogenase biosynthesis requires chaperone activity and the presence of the metal-binding domain, but not PPIase activity.</text>
</comment>
<keyword evidence="4" id="KW-0963">Cytoplasm</keyword>
<dbReference type="Proteomes" id="UP000070058">
    <property type="component" value="Unassembled WGS sequence"/>
</dbReference>
<evidence type="ECO:0000256" key="6">
    <source>
        <dbReference type="ARBA" id="ARBA00023186"/>
    </source>
</evidence>
<sequence>MKPQAKVVTFHYTLRDPAGRVLDSSSGGAPITYLEGAGQIIDGLDAALRGLAAGTRQRVNVPAARAYGAHDPAQVQKLPREKIPVEGALNVGDRFQTDTDPHAPVVTVVAVDAESVTLDANHPLAGVDLDFDVEVVAVRDASTEELHHGHAHGPDGTDHCGA</sequence>
<dbReference type="AlphaFoldDB" id="A0A139SLL0"/>
<dbReference type="Pfam" id="PF00254">
    <property type="entry name" value="FKBP_C"/>
    <property type="match status" value="1"/>
</dbReference>
<reference evidence="13" key="1">
    <citation type="submission" date="2016-02" db="EMBL/GenBank/DDBJ databases">
        <authorList>
            <person name="Sanders J.G."/>
            <person name="Lin J.Y."/>
            <person name="Wertz J.T."/>
            <person name="Russell J.A."/>
            <person name="Moreau C.S."/>
            <person name="Powell S."/>
        </authorList>
    </citation>
    <scope>NUCLEOTIDE SEQUENCE [LARGE SCALE GENOMIC DNA]</scope>
    <source>
        <strain evidence="13">CAG34</strain>
    </source>
</reference>
<keyword evidence="6" id="KW-0143">Chaperone</keyword>
<accession>A0A139SLL0</accession>
<gene>
    <name evidence="12" type="ORF">AXK11_06585</name>
</gene>
<evidence type="ECO:0000313" key="12">
    <source>
        <dbReference type="EMBL" id="KXU35441.1"/>
    </source>
</evidence>
<organism evidence="12 13">
    <name type="scientific">Cephaloticoccus primus</name>
    <dbReference type="NCBI Taxonomy" id="1548207"/>
    <lineage>
        <taxon>Bacteria</taxon>
        <taxon>Pseudomonadati</taxon>
        <taxon>Verrucomicrobiota</taxon>
        <taxon>Opitutia</taxon>
        <taxon>Opitutales</taxon>
        <taxon>Opitutaceae</taxon>
        <taxon>Cephaloticoccus</taxon>
    </lineage>
</organism>
<dbReference type="GO" id="GO:0005737">
    <property type="term" value="C:cytoplasm"/>
    <property type="evidence" value="ECO:0007669"/>
    <property type="project" value="UniProtKB-SubCell"/>
</dbReference>
<dbReference type="GO" id="GO:0003755">
    <property type="term" value="F:peptidyl-prolyl cis-trans isomerase activity"/>
    <property type="evidence" value="ECO:0007669"/>
    <property type="project" value="UniProtKB-UniRule"/>
</dbReference>
<evidence type="ECO:0000256" key="2">
    <source>
        <dbReference type="ARBA" id="ARBA00004496"/>
    </source>
</evidence>
<evidence type="ECO:0000256" key="5">
    <source>
        <dbReference type="ARBA" id="ARBA00023110"/>
    </source>
</evidence>
<dbReference type="PANTHER" id="PTHR47861:SF3">
    <property type="entry name" value="FKBP-TYPE PEPTIDYL-PROLYL CIS-TRANS ISOMERASE SLYD"/>
    <property type="match status" value="1"/>
</dbReference>
<comment type="similarity">
    <text evidence="3 10">Belongs to the FKBP-type PPIase family.</text>
</comment>
<evidence type="ECO:0000256" key="8">
    <source>
        <dbReference type="ARBA" id="ARBA00037071"/>
    </source>
</evidence>
<evidence type="ECO:0000256" key="7">
    <source>
        <dbReference type="ARBA" id="ARBA00023235"/>
    </source>
</evidence>
<dbReference type="SUPFAM" id="SSF54534">
    <property type="entry name" value="FKBP-like"/>
    <property type="match status" value="1"/>
</dbReference>
<dbReference type="InterPro" id="IPR046357">
    <property type="entry name" value="PPIase_dom_sf"/>
</dbReference>
<feature type="domain" description="PPIase FKBP-type" evidence="11">
    <location>
        <begin position="5"/>
        <end position="89"/>
    </location>
</feature>
<comment type="catalytic activity">
    <reaction evidence="1 9 10">
        <text>[protein]-peptidylproline (omega=180) = [protein]-peptidylproline (omega=0)</text>
        <dbReference type="Rhea" id="RHEA:16237"/>
        <dbReference type="Rhea" id="RHEA-COMP:10747"/>
        <dbReference type="Rhea" id="RHEA-COMP:10748"/>
        <dbReference type="ChEBI" id="CHEBI:83833"/>
        <dbReference type="ChEBI" id="CHEBI:83834"/>
        <dbReference type="EC" id="5.2.1.8"/>
    </reaction>
</comment>
<dbReference type="Gene3D" id="3.10.50.40">
    <property type="match status" value="1"/>
</dbReference>
<comment type="caution">
    <text evidence="12">The sequence shown here is derived from an EMBL/GenBank/DDBJ whole genome shotgun (WGS) entry which is preliminary data.</text>
</comment>
<dbReference type="InterPro" id="IPR001179">
    <property type="entry name" value="PPIase_FKBP_dom"/>
</dbReference>
<dbReference type="EC" id="5.2.1.8" evidence="10"/>
<name>A0A139SLL0_9BACT</name>
<evidence type="ECO:0000313" key="13">
    <source>
        <dbReference type="Proteomes" id="UP000070058"/>
    </source>
</evidence>
<evidence type="ECO:0000256" key="4">
    <source>
        <dbReference type="ARBA" id="ARBA00022490"/>
    </source>
</evidence>
<evidence type="ECO:0000256" key="9">
    <source>
        <dbReference type="PROSITE-ProRule" id="PRU00277"/>
    </source>
</evidence>